<dbReference type="AlphaFoldDB" id="A0A9P9IFE6"/>
<protein>
    <recommendedName>
        <fullName evidence="2">DUF7053 domain-containing protein</fullName>
    </recommendedName>
</protein>
<feature type="compositionally biased region" description="Basic and acidic residues" evidence="1">
    <location>
        <begin position="279"/>
        <end position="295"/>
    </location>
</feature>
<evidence type="ECO:0000259" key="2">
    <source>
        <dbReference type="Pfam" id="PF23155"/>
    </source>
</evidence>
<dbReference type="OrthoDB" id="3246050at2759"/>
<feature type="compositionally biased region" description="Polar residues" evidence="1">
    <location>
        <begin position="299"/>
        <end position="319"/>
    </location>
</feature>
<accession>A0A9P9IFE6</accession>
<proteinExistence type="predicted"/>
<sequence length="344" mass="38130">MSKTSVFTTITPLPSGITRQSVMETYHNHIEMIELNPLVIEKFKCKPPTYAPSDEYYSTWYTIKDKVSYGLGSSSVSYHACFHDLTDGLQTHVYAPLGLDIRAKWSVGGSLPGEPKQPTELGLGIPNEGLYIREDVRMKCNIMMLSFVKKTFKESHSKLVDRLVEKAHTIESKFANERLKGLRTIDPAERMGHGDIFIAPPPDYQPNPGHMSIYSNGSAQSPLTSPTPGLSLSHASSPNSQGSYLLSPPLYTESRQSTFQQFQRQERNDSCASNVPELLSDKRYDPSGTHLDKPRTHSRSNSRSAGQFHTVPYQPSISELPSYGPPVPPKDSQGFAGELAELPA</sequence>
<organism evidence="3 4">
    <name type="scientific">Dendryphion nanum</name>
    <dbReference type="NCBI Taxonomy" id="256645"/>
    <lineage>
        <taxon>Eukaryota</taxon>
        <taxon>Fungi</taxon>
        <taxon>Dikarya</taxon>
        <taxon>Ascomycota</taxon>
        <taxon>Pezizomycotina</taxon>
        <taxon>Dothideomycetes</taxon>
        <taxon>Pleosporomycetidae</taxon>
        <taxon>Pleosporales</taxon>
        <taxon>Torulaceae</taxon>
        <taxon>Dendryphion</taxon>
    </lineage>
</organism>
<dbReference type="InterPro" id="IPR055481">
    <property type="entry name" value="DUF7053"/>
</dbReference>
<keyword evidence="4" id="KW-1185">Reference proteome</keyword>
<dbReference type="EMBL" id="JAGMWT010000013">
    <property type="protein sequence ID" value="KAH7117947.1"/>
    <property type="molecule type" value="Genomic_DNA"/>
</dbReference>
<feature type="compositionally biased region" description="Low complexity" evidence="1">
    <location>
        <begin position="252"/>
        <end position="263"/>
    </location>
</feature>
<comment type="caution">
    <text evidence="3">The sequence shown here is derived from an EMBL/GenBank/DDBJ whole genome shotgun (WGS) entry which is preliminary data.</text>
</comment>
<evidence type="ECO:0000256" key="1">
    <source>
        <dbReference type="SAM" id="MobiDB-lite"/>
    </source>
</evidence>
<feature type="compositionally biased region" description="Polar residues" evidence="1">
    <location>
        <begin position="213"/>
        <end position="244"/>
    </location>
</feature>
<feature type="domain" description="DUF7053" evidence="2">
    <location>
        <begin position="2"/>
        <end position="168"/>
    </location>
</feature>
<dbReference type="PANTHER" id="PTHR38117:SF2">
    <property type="entry name" value="NACHT AND WD40 DOMAIN PROTEIN"/>
    <property type="match status" value="1"/>
</dbReference>
<evidence type="ECO:0000313" key="3">
    <source>
        <dbReference type="EMBL" id="KAH7117947.1"/>
    </source>
</evidence>
<reference evidence="3" key="1">
    <citation type="journal article" date="2021" name="Nat. Commun.">
        <title>Genetic determinants of endophytism in the Arabidopsis root mycobiome.</title>
        <authorList>
            <person name="Mesny F."/>
            <person name="Miyauchi S."/>
            <person name="Thiergart T."/>
            <person name="Pickel B."/>
            <person name="Atanasova L."/>
            <person name="Karlsson M."/>
            <person name="Huettel B."/>
            <person name="Barry K.W."/>
            <person name="Haridas S."/>
            <person name="Chen C."/>
            <person name="Bauer D."/>
            <person name="Andreopoulos W."/>
            <person name="Pangilinan J."/>
            <person name="LaButti K."/>
            <person name="Riley R."/>
            <person name="Lipzen A."/>
            <person name="Clum A."/>
            <person name="Drula E."/>
            <person name="Henrissat B."/>
            <person name="Kohler A."/>
            <person name="Grigoriev I.V."/>
            <person name="Martin F.M."/>
            <person name="Hacquard S."/>
        </authorList>
    </citation>
    <scope>NUCLEOTIDE SEQUENCE</scope>
    <source>
        <strain evidence="3">MPI-CAGE-CH-0243</strain>
    </source>
</reference>
<name>A0A9P9IFE6_9PLEO</name>
<feature type="region of interest" description="Disordered" evidence="1">
    <location>
        <begin position="193"/>
        <end position="344"/>
    </location>
</feature>
<dbReference type="Proteomes" id="UP000700596">
    <property type="component" value="Unassembled WGS sequence"/>
</dbReference>
<gene>
    <name evidence="3" type="ORF">B0J11DRAFT_96109</name>
</gene>
<dbReference type="PANTHER" id="PTHR38117">
    <property type="entry name" value="NACHT AND WD40 DOMAIN PROTEIN"/>
    <property type="match status" value="1"/>
</dbReference>
<dbReference type="Pfam" id="PF23155">
    <property type="entry name" value="DUF7053"/>
    <property type="match status" value="1"/>
</dbReference>
<evidence type="ECO:0000313" key="4">
    <source>
        <dbReference type="Proteomes" id="UP000700596"/>
    </source>
</evidence>